<evidence type="ECO:0000259" key="7">
    <source>
        <dbReference type="Pfam" id="PF09335"/>
    </source>
</evidence>
<comment type="caution">
    <text evidence="8">The sequence shown here is derived from an EMBL/GenBank/DDBJ whole genome shotgun (WGS) entry which is preliminary data.</text>
</comment>
<accession>A0ABP7VTU8</accession>
<keyword evidence="2 6" id="KW-1003">Cell membrane</keyword>
<sequence>MEQIEQYIDFLRNTHILIAPVLFIVLHGVRSIFFIPVIAICIAGGMIFGVIPGIILSIIGLLLSSVIFYGLAKKMPFITKRLIKMKAKIKTNDKQLTTGQITILRLIPFIHYHLLSFLIYESTEDFRSYVGASFYTVIPMAVVYTAIGQTVVNFSPIASVAMFASLIILLFLSRKKSDRVSVREFLR</sequence>
<protein>
    <recommendedName>
        <fullName evidence="6">TVP38/TMEM64 family membrane protein</fullName>
    </recommendedName>
</protein>
<evidence type="ECO:0000256" key="1">
    <source>
        <dbReference type="ARBA" id="ARBA00004651"/>
    </source>
</evidence>
<name>A0ABP7VTU8_9BACI</name>
<evidence type="ECO:0000256" key="4">
    <source>
        <dbReference type="ARBA" id="ARBA00022989"/>
    </source>
</evidence>
<feature type="transmembrane region" description="Helical" evidence="6">
    <location>
        <begin position="129"/>
        <end position="147"/>
    </location>
</feature>
<organism evidence="8 9">
    <name type="scientific">Amphibacillus indicireducens</name>
    <dbReference type="NCBI Taxonomy" id="1076330"/>
    <lineage>
        <taxon>Bacteria</taxon>
        <taxon>Bacillati</taxon>
        <taxon>Bacillota</taxon>
        <taxon>Bacilli</taxon>
        <taxon>Bacillales</taxon>
        <taxon>Bacillaceae</taxon>
        <taxon>Amphibacillus</taxon>
    </lineage>
</organism>
<dbReference type="RefSeq" id="WP_344912660.1">
    <property type="nucleotide sequence ID" value="NZ_BAABDL010000105.1"/>
</dbReference>
<comment type="subcellular location">
    <subcellularLocation>
        <location evidence="1 6">Cell membrane</location>
        <topology evidence="1 6">Multi-pass membrane protein</topology>
    </subcellularLocation>
</comment>
<evidence type="ECO:0000313" key="9">
    <source>
        <dbReference type="Proteomes" id="UP001501734"/>
    </source>
</evidence>
<feature type="transmembrane region" description="Helical" evidence="6">
    <location>
        <begin position="21"/>
        <end position="48"/>
    </location>
</feature>
<gene>
    <name evidence="8" type="ORF">GCM10022410_19440</name>
</gene>
<dbReference type="InterPro" id="IPR032816">
    <property type="entry name" value="VTT_dom"/>
</dbReference>
<keyword evidence="4 6" id="KW-1133">Transmembrane helix</keyword>
<dbReference type="Pfam" id="PF09335">
    <property type="entry name" value="VTT_dom"/>
    <property type="match status" value="1"/>
</dbReference>
<evidence type="ECO:0000256" key="6">
    <source>
        <dbReference type="RuleBase" id="RU366058"/>
    </source>
</evidence>
<keyword evidence="9" id="KW-1185">Reference proteome</keyword>
<feature type="transmembrane region" description="Helical" evidence="6">
    <location>
        <begin position="153"/>
        <end position="173"/>
    </location>
</feature>
<comment type="caution">
    <text evidence="6">Lacks conserved residue(s) required for the propagation of feature annotation.</text>
</comment>
<feature type="transmembrane region" description="Helical" evidence="6">
    <location>
        <begin position="54"/>
        <end position="72"/>
    </location>
</feature>
<proteinExistence type="inferred from homology"/>
<keyword evidence="5 6" id="KW-0472">Membrane</keyword>
<evidence type="ECO:0000313" key="8">
    <source>
        <dbReference type="EMBL" id="GAA4074366.1"/>
    </source>
</evidence>
<dbReference type="EMBL" id="BAABDL010000105">
    <property type="protein sequence ID" value="GAA4074366.1"/>
    <property type="molecule type" value="Genomic_DNA"/>
</dbReference>
<reference evidence="9" key="1">
    <citation type="journal article" date="2019" name="Int. J. Syst. Evol. Microbiol.">
        <title>The Global Catalogue of Microorganisms (GCM) 10K type strain sequencing project: providing services to taxonomists for standard genome sequencing and annotation.</title>
        <authorList>
            <consortium name="The Broad Institute Genomics Platform"/>
            <consortium name="The Broad Institute Genome Sequencing Center for Infectious Disease"/>
            <person name="Wu L."/>
            <person name="Ma J."/>
        </authorList>
    </citation>
    <scope>NUCLEOTIDE SEQUENCE [LARGE SCALE GENOMIC DNA]</scope>
    <source>
        <strain evidence="9">JCM 17250</strain>
    </source>
</reference>
<feature type="domain" description="VTT" evidence="7">
    <location>
        <begin position="36"/>
        <end position="149"/>
    </location>
</feature>
<dbReference type="InterPro" id="IPR015414">
    <property type="entry name" value="TMEM64"/>
</dbReference>
<evidence type="ECO:0000256" key="3">
    <source>
        <dbReference type="ARBA" id="ARBA00022692"/>
    </source>
</evidence>
<dbReference type="PANTHER" id="PTHR12677">
    <property type="entry name" value="GOLGI APPARATUS MEMBRANE PROTEIN TVP38-RELATED"/>
    <property type="match status" value="1"/>
</dbReference>
<keyword evidence="3 6" id="KW-0812">Transmembrane</keyword>
<dbReference type="PANTHER" id="PTHR12677:SF59">
    <property type="entry name" value="GOLGI APPARATUS MEMBRANE PROTEIN TVP38-RELATED"/>
    <property type="match status" value="1"/>
</dbReference>
<dbReference type="Proteomes" id="UP001501734">
    <property type="component" value="Unassembled WGS sequence"/>
</dbReference>
<comment type="similarity">
    <text evidence="6">Belongs to the TVP38/TMEM64 family.</text>
</comment>
<evidence type="ECO:0000256" key="2">
    <source>
        <dbReference type="ARBA" id="ARBA00022475"/>
    </source>
</evidence>
<evidence type="ECO:0000256" key="5">
    <source>
        <dbReference type="ARBA" id="ARBA00023136"/>
    </source>
</evidence>